<comment type="similarity">
    <text evidence="2">Belongs to the FliS family.</text>
</comment>
<evidence type="ECO:0000256" key="2">
    <source>
        <dbReference type="ARBA" id="ARBA00008787"/>
    </source>
</evidence>
<dbReference type="PANTHER" id="PTHR34773">
    <property type="entry name" value="FLAGELLAR SECRETION CHAPERONE FLIS"/>
    <property type="match status" value="1"/>
</dbReference>
<dbReference type="RefSeq" id="WP_144389166.1">
    <property type="nucleotide sequence ID" value="NZ_CANNCB010000063.1"/>
</dbReference>
<name>A0A557NV32_9VIBR</name>
<comment type="caution">
    <text evidence="6">The sequence shown here is derived from an EMBL/GenBank/DDBJ whole genome shotgun (WGS) entry which is preliminary data.</text>
</comment>
<evidence type="ECO:0000256" key="1">
    <source>
        <dbReference type="ARBA" id="ARBA00004514"/>
    </source>
</evidence>
<evidence type="ECO:0000256" key="4">
    <source>
        <dbReference type="ARBA" id="ARBA00022795"/>
    </source>
</evidence>
<dbReference type="InterPro" id="IPR036584">
    <property type="entry name" value="FliS_sf"/>
</dbReference>
<gene>
    <name evidence="6" type="ORF">FOF44_17175</name>
</gene>
<accession>A0A557NV32</accession>
<keyword evidence="6" id="KW-0282">Flagellum</keyword>
<sequence>MLFGNQQQGAYANVQVQANASVSSSFELICMLHDRLELELDVLIFAIENKDYEKKSAAAQKIIEILSGLDSSLDLNNPNELIENIHNLYEHAIARVFTASKDMDSEIVKELKKPLGDLQTGWKGALQYFN</sequence>
<dbReference type="Proteomes" id="UP000319828">
    <property type="component" value="Unassembled WGS sequence"/>
</dbReference>
<organism evidence="6 7">
    <name type="scientific">Vibrio algivorus</name>
    <dbReference type="NCBI Taxonomy" id="1667024"/>
    <lineage>
        <taxon>Bacteria</taxon>
        <taxon>Pseudomonadati</taxon>
        <taxon>Pseudomonadota</taxon>
        <taxon>Gammaproteobacteria</taxon>
        <taxon>Vibrionales</taxon>
        <taxon>Vibrionaceae</taxon>
        <taxon>Vibrio</taxon>
    </lineage>
</organism>
<dbReference type="InterPro" id="IPR003713">
    <property type="entry name" value="FliS"/>
</dbReference>
<evidence type="ECO:0000256" key="3">
    <source>
        <dbReference type="ARBA" id="ARBA00022490"/>
    </source>
</evidence>
<reference evidence="6 7" key="1">
    <citation type="submission" date="2019-07" db="EMBL/GenBank/DDBJ databases">
        <title>The draft genome sequence of Vibrio algivorus M1486.</title>
        <authorList>
            <person name="Meng X."/>
        </authorList>
    </citation>
    <scope>NUCLEOTIDE SEQUENCE [LARGE SCALE GENOMIC DNA]</scope>
    <source>
        <strain evidence="6 7">M1486</strain>
    </source>
</reference>
<evidence type="ECO:0000313" key="6">
    <source>
        <dbReference type="EMBL" id="TVO32281.1"/>
    </source>
</evidence>
<proteinExistence type="inferred from homology"/>
<dbReference type="GO" id="GO:0005829">
    <property type="term" value="C:cytosol"/>
    <property type="evidence" value="ECO:0007669"/>
    <property type="project" value="UniProtKB-SubCell"/>
</dbReference>
<dbReference type="PANTHER" id="PTHR34773:SF1">
    <property type="entry name" value="FLAGELLAR SECRETION CHAPERONE FLIS"/>
    <property type="match status" value="1"/>
</dbReference>
<dbReference type="OrthoDB" id="9792010at2"/>
<dbReference type="SUPFAM" id="SSF101116">
    <property type="entry name" value="Flagellar export chaperone FliS"/>
    <property type="match status" value="1"/>
</dbReference>
<dbReference type="EMBL" id="VMKJ01000059">
    <property type="protein sequence ID" value="TVO32281.1"/>
    <property type="molecule type" value="Genomic_DNA"/>
</dbReference>
<comment type="subcellular location">
    <subcellularLocation>
        <location evidence="1">Cytoplasm</location>
        <location evidence="1">Cytosol</location>
    </subcellularLocation>
</comment>
<keyword evidence="3" id="KW-0963">Cytoplasm</keyword>
<keyword evidence="5" id="KW-0143">Chaperone</keyword>
<dbReference type="AlphaFoldDB" id="A0A557NV32"/>
<dbReference type="CDD" id="cd16098">
    <property type="entry name" value="FliS"/>
    <property type="match status" value="1"/>
</dbReference>
<evidence type="ECO:0000313" key="7">
    <source>
        <dbReference type="Proteomes" id="UP000319828"/>
    </source>
</evidence>
<dbReference type="GO" id="GO:0044780">
    <property type="term" value="P:bacterial-type flagellum assembly"/>
    <property type="evidence" value="ECO:0007669"/>
    <property type="project" value="InterPro"/>
</dbReference>
<keyword evidence="4" id="KW-1005">Bacterial flagellum biogenesis</keyword>
<keyword evidence="6" id="KW-0969">Cilium</keyword>
<dbReference type="Pfam" id="PF02561">
    <property type="entry name" value="FliS"/>
    <property type="match status" value="1"/>
</dbReference>
<keyword evidence="6" id="KW-0966">Cell projection</keyword>
<evidence type="ECO:0000256" key="5">
    <source>
        <dbReference type="ARBA" id="ARBA00023186"/>
    </source>
</evidence>
<protein>
    <submittedName>
        <fullName evidence="6">Flagellar protein FliS</fullName>
    </submittedName>
</protein>
<dbReference type="GO" id="GO:0071973">
    <property type="term" value="P:bacterial-type flagellum-dependent cell motility"/>
    <property type="evidence" value="ECO:0007669"/>
    <property type="project" value="TreeGrafter"/>
</dbReference>
<dbReference type="Gene3D" id="1.20.120.340">
    <property type="entry name" value="Flagellar protein FliS"/>
    <property type="match status" value="1"/>
</dbReference>